<protein>
    <submittedName>
        <fullName evidence="2">Methyltransferase</fullName>
    </submittedName>
</protein>
<sequence>MRPYEGVFIASKIEEYNLLINEAKSGECSISKREGIKEGYLYEKDEEIKTRIPELLQRNKLSMRVGPKEIQGCYEAIKWAKGKVAIVGLGLGYLAQEMSKKKDVKEVIVYEINSDVIKLYNRNFSQNEKIKIIEGDAYKATKQKFDFFFVDIYGYELSLRVVEDYIKFNEIHEIQEYSFWGMEHFLLSCSYEEIVWVYIPELWMEMSKDISRELEKSGYMDYYKQLDEKLVSEVLAAFKVVLNEGEDE</sequence>
<dbReference type="EMBL" id="JACSRA010000003">
    <property type="protein sequence ID" value="MBD7910253.1"/>
    <property type="molecule type" value="Genomic_DNA"/>
</dbReference>
<dbReference type="Pfam" id="PF05175">
    <property type="entry name" value="MTS"/>
    <property type="match status" value="1"/>
</dbReference>
<dbReference type="SUPFAM" id="SSF53335">
    <property type="entry name" value="S-adenosyl-L-methionine-dependent methyltransferases"/>
    <property type="match status" value="1"/>
</dbReference>
<gene>
    <name evidence="2" type="ORF">H9661_02680</name>
</gene>
<accession>A0ABR8PQ10</accession>
<name>A0ABR8PQ10_9CLOT</name>
<evidence type="ECO:0000313" key="2">
    <source>
        <dbReference type="EMBL" id="MBD7910253.1"/>
    </source>
</evidence>
<keyword evidence="2" id="KW-0489">Methyltransferase</keyword>
<dbReference type="InterPro" id="IPR007848">
    <property type="entry name" value="Small_mtfrase_dom"/>
</dbReference>
<dbReference type="GO" id="GO:0008168">
    <property type="term" value="F:methyltransferase activity"/>
    <property type="evidence" value="ECO:0007669"/>
    <property type="project" value="UniProtKB-KW"/>
</dbReference>
<keyword evidence="2" id="KW-0808">Transferase</keyword>
<dbReference type="RefSeq" id="WP_143316622.1">
    <property type="nucleotide sequence ID" value="NZ_JACSRA010000003.1"/>
</dbReference>
<feature type="domain" description="Methyltransferase small" evidence="1">
    <location>
        <begin position="80"/>
        <end position="147"/>
    </location>
</feature>
<organism evidence="2 3">
    <name type="scientific">Clostridium cibarium</name>
    <dbReference type="NCBI Taxonomy" id="2762247"/>
    <lineage>
        <taxon>Bacteria</taxon>
        <taxon>Bacillati</taxon>
        <taxon>Bacillota</taxon>
        <taxon>Clostridia</taxon>
        <taxon>Eubacteriales</taxon>
        <taxon>Clostridiaceae</taxon>
        <taxon>Clostridium</taxon>
    </lineage>
</organism>
<dbReference type="GO" id="GO:0032259">
    <property type="term" value="P:methylation"/>
    <property type="evidence" value="ECO:0007669"/>
    <property type="project" value="UniProtKB-KW"/>
</dbReference>
<proteinExistence type="predicted"/>
<keyword evidence="3" id="KW-1185">Reference proteome</keyword>
<comment type="caution">
    <text evidence="2">The sequence shown here is derived from an EMBL/GenBank/DDBJ whole genome shotgun (WGS) entry which is preliminary data.</text>
</comment>
<reference evidence="2 3" key="1">
    <citation type="submission" date="2020-08" db="EMBL/GenBank/DDBJ databases">
        <title>A Genomic Blueprint of the Chicken Gut Microbiome.</title>
        <authorList>
            <person name="Gilroy R."/>
            <person name="Ravi A."/>
            <person name="Getino M."/>
            <person name="Pursley I."/>
            <person name="Horton D.L."/>
            <person name="Alikhan N.-F."/>
            <person name="Baker D."/>
            <person name="Gharbi K."/>
            <person name="Hall N."/>
            <person name="Watson M."/>
            <person name="Adriaenssens E.M."/>
            <person name="Foster-Nyarko E."/>
            <person name="Jarju S."/>
            <person name="Secka A."/>
            <person name="Antonio M."/>
            <person name="Oren A."/>
            <person name="Chaudhuri R."/>
            <person name="La Ragione R.M."/>
            <person name="Hildebrand F."/>
            <person name="Pallen M.J."/>
        </authorList>
    </citation>
    <scope>NUCLEOTIDE SEQUENCE [LARGE SCALE GENOMIC DNA]</scope>
    <source>
        <strain evidence="2 3">Sa3CVN1</strain>
    </source>
</reference>
<dbReference type="Gene3D" id="3.40.50.150">
    <property type="entry name" value="Vaccinia Virus protein VP39"/>
    <property type="match status" value="1"/>
</dbReference>
<evidence type="ECO:0000259" key="1">
    <source>
        <dbReference type="Pfam" id="PF05175"/>
    </source>
</evidence>
<dbReference type="InterPro" id="IPR029063">
    <property type="entry name" value="SAM-dependent_MTases_sf"/>
</dbReference>
<dbReference type="Proteomes" id="UP000627781">
    <property type="component" value="Unassembled WGS sequence"/>
</dbReference>
<evidence type="ECO:0000313" key="3">
    <source>
        <dbReference type="Proteomes" id="UP000627781"/>
    </source>
</evidence>